<comment type="catalytic activity">
    <reaction evidence="4">
        <text>a 2'-deoxyadenosine in DNA + S-adenosyl-L-methionine = an N(6)-methyl-2'-deoxyadenosine in DNA + S-adenosyl-L-homocysteine + H(+)</text>
        <dbReference type="Rhea" id="RHEA:15197"/>
        <dbReference type="Rhea" id="RHEA-COMP:12418"/>
        <dbReference type="Rhea" id="RHEA-COMP:12419"/>
        <dbReference type="ChEBI" id="CHEBI:15378"/>
        <dbReference type="ChEBI" id="CHEBI:57856"/>
        <dbReference type="ChEBI" id="CHEBI:59789"/>
        <dbReference type="ChEBI" id="CHEBI:90615"/>
        <dbReference type="ChEBI" id="CHEBI:90616"/>
        <dbReference type="EC" id="2.1.1.72"/>
    </reaction>
</comment>
<keyword evidence="3" id="KW-0808">Transferase</keyword>
<dbReference type="SUPFAM" id="SSF53335">
    <property type="entry name" value="S-adenosyl-L-methionine-dependent methyltransferases"/>
    <property type="match status" value="1"/>
</dbReference>
<accession>A0A6M8B479</accession>
<organism evidence="7 8">
    <name type="scientific">Thermoleptolyngbya sichuanensis A183</name>
    <dbReference type="NCBI Taxonomy" id="2737172"/>
    <lineage>
        <taxon>Bacteria</taxon>
        <taxon>Bacillati</taxon>
        <taxon>Cyanobacteriota</taxon>
        <taxon>Cyanophyceae</taxon>
        <taxon>Oculatellales</taxon>
        <taxon>Oculatellaceae</taxon>
        <taxon>Thermoleptolyngbya</taxon>
        <taxon>Thermoleptolyngbya sichuanensis</taxon>
    </lineage>
</organism>
<gene>
    <name evidence="7" type="ORF">HPC62_05185</name>
</gene>
<dbReference type="KEGG" id="theu:HPC62_05185"/>
<dbReference type="Proteomes" id="UP000505210">
    <property type="component" value="Chromosome"/>
</dbReference>
<protein>
    <recommendedName>
        <fullName evidence="1">site-specific DNA-methyltransferase (adenine-specific)</fullName>
        <ecNumber evidence="1">2.1.1.72</ecNumber>
    </recommendedName>
</protein>
<evidence type="ECO:0000256" key="4">
    <source>
        <dbReference type="ARBA" id="ARBA00047942"/>
    </source>
</evidence>
<evidence type="ECO:0000256" key="3">
    <source>
        <dbReference type="ARBA" id="ARBA00022679"/>
    </source>
</evidence>
<dbReference type="InterPro" id="IPR029063">
    <property type="entry name" value="SAM-dependent_MTases_sf"/>
</dbReference>
<evidence type="ECO:0000259" key="5">
    <source>
        <dbReference type="Pfam" id="PF20464"/>
    </source>
</evidence>
<dbReference type="Pfam" id="PF20464">
    <property type="entry name" value="MmeI_N"/>
    <property type="match status" value="1"/>
</dbReference>
<dbReference type="GO" id="GO:0009007">
    <property type="term" value="F:site-specific DNA-methyltransferase (adenine-specific) activity"/>
    <property type="evidence" value="ECO:0007669"/>
    <property type="project" value="UniProtKB-EC"/>
</dbReference>
<evidence type="ECO:0000313" key="8">
    <source>
        <dbReference type="Proteomes" id="UP000505210"/>
    </source>
</evidence>
<feature type="domain" description="MmeI-like helicase spacer" evidence="6">
    <location>
        <begin position="192"/>
        <end position="264"/>
    </location>
</feature>
<feature type="domain" description="MmeI-like N-terminal" evidence="5">
    <location>
        <begin position="18"/>
        <end position="177"/>
    </location>
</feature>
<dbReference type="PANTHER" id="PTHR33841:SF1">
    <property type="entry name" value="DNA METHYLTRANSFERASE A"/>
    <property type="match status" value="1"/>
</dbReference>
<dbReference type="InterPro" id="IPR046819">
    <property type="entry name" value="MmeI_hel"/>
</dbReference>
<dbReference type="Pfam" id="PF20465">
    <property type="entry name" value="MmeI_hel"/>
    <property type="match status" value="1"/>
</dbReference>
<dbReference type="InterPro" id="IPR046817">
    <property type="entry name" value="MmeI_N"/>
</dbReference>
<evidence type="ECO:0000256" key="2">
    <source>
        <dbReference type="ARBA" id="ARBA00022603"/>
    </source>
</evidence>
<evidence type="ECO:0000259" key="6">
    <source>
        <dbReference type="Pfam" id="PF20465"/>
    </source>
</evidence>
<evidence type="ECO:0000256" key="1">
    <source>
        <dbReference type="ARBA" id="ARBA00011900"/>
    </source>
</evidence>
<dbReference type="EMBL" id="CP053661">
    <property type="protein sequence ID" value="QKD81664.1"/>
    <property type="molecule type" value="Genomic_DNA"/>
</dbReference>
<dbReference type="InterPro" id="IPR050953">
    <property type="entry name" value="N4_N6_ade-DNA_methylase"/>
</dbReference>
<dbReference type="EC" id="2.1.1.72" evidence="1"/>
<reference evidence="7 8" key="1">
    <citation type="submission" date="2020-05" db="EMBL/GenBank/DDBJ databases">
        <title>Complete genome sequence of of a novel Thermoleptolyngbya strain isolated from hot springs of Ganzi, Sichuan China.</title>
        <authorList>
            <person name="Tang J."/>
            <person name="Daroch M."/>
            <person name="Li L."/>
            <person name="Waleron K."/>
            <person name="Waleron M."/>
            <person name="Waleron M."/>
        </authorList>
    </citation>
    <scope>NUCLEOTIDE SEQUENCE [LARGE SCALE GENOMIC DNA]</scope>
    <source>
        <strain evidence="7 8">PKUAC-SCTA183</strain>
    </source>
</reference>
<keyword evidence="8" id="KW-1185">Reference proteome</keyword>
<dbReference type="PANTHER" id="PTHR33841">
    <property type="entry name" value="DNA METHYLTRANSFERASE YEEA-RELATED"/>
    <property type="match status" value="1"/>
</dbReference>
<dbReference type="RefSeq" id="WP_172354060.1">
    <property type="nucleotide sequence ID" value="NZ_CP053661.1"/>
</dbReference>
<name>A0A6M8B479_9CYAN</name>
<dbReference type="GO" id="GO:0032259">
    <property type="term" value="P:methylation"/>
    <property type="evidence" value="ECO:0007669"/>
    <property type="project" value="UniProtKB-KW"/>
</dbReference>
<proteinExistence type="predicted"/>
<sequence>MPNEPRLATFVSCCKEHFAQGDEKSESQSFLNEFFRAFGYESAKHAGAEFEYRVDRGGEKGHKGYADLVWKPRLLVEMKSRGANLKHHYDQLERYWMRLAPKPKYSILSNFDEFWIFDFNNQVDAPVDVIRLEELPNRASAFGFMYPDEKPPVFQNNQVEITERNAQLMGQLYRDLSNRAKKTNHLDFDEQAAQRFVLQCVLAMFAEDRGLLPCDMFVSCLEDCIQRKGSSYDILGGLFNAMNQRGIVPAGRYRGVDYFNGGLFAKIHSIELSPEDLKLLEDCAKQRWDLVRPSIFGSIFESAIDPVKRHAHGVHFTSEADIRQIVIPTITEPWEDLIADFSLD</sequence>
<keyword evidence="2" id="KW-0489">Methyltransferase</keyword>
<dbReference type="AlphaFoldDB" id="A0A6M8B479"/>
<evidence type="ECO:0000313" key="7">
    <source>
        <dbReference type="EMBL" id="QKD81664.1"/>
    </source>
</evidence>